<proteinExistence type="predicted"/>
<sequence length="89" mass="9754">MGSILEAMGISIPPKLDLFLNYLLVGISFNAETISTISSSISITSEPLTGACNGNPIVYEFNYQVYISNLSNYYPAPTFYADFNARPCQ</sequence>
<dbReference type="GeneID" id="76206444"/>
<reference evidence="2" key="1">
    <citation type="journal article" date="2014" name="Int. J. Syst. Evol. Microbiol.">
        <title>Complete genome sequence of Corynebacterium casei LMG S-19264T (=DSM 44701T), isolated from a smear-ripened cheese.</title>
        <authorList>
            <consortium name="US DOE Joint Genome Institute (JGI-PGF)"/>
            <person name="Walter F."/>
            <person name="Albersmeier A."/>
            <person name="Kalinowski J."/>
            <person name="Ruckert C."/>
        </authorList>
    </citation>
    <scope>NUCLEOTIDE SEQUENCE</scope>
    <source>
        <strain evidence="2">JCM 11219</strain>
    </source>
</reference>
<name>A0A830E0F0_9CREN</name>
<protein>
    <submittedName>
        <fullName evidence="2">Uncharacterized protein</fullName>
    </submittedName>
</protein>
<reference evidence="4" key="3">
    <citation type="submission" date="2022-09" db="EMBL/GenBank/DDBJ databases">
        <title>Complete genome sequence of Vulcanisaeta souniana.</title>
        <authorList>
            <person name="Kato S."/>
            <person name="Itoh T."/>
            <person name="Ohkuma M."/>
        </authorList>
    </citation>
    <scope>NUCLEOTIDE SEQUENCE [LARGE SCALE GENOMIC DNA]</scope>
    <source>
        <strain evidence="4">JCM 11219</strain>
    </source>
</reference>
<dbReference type="Proteomes" id="UP000657075">
    <property type="component" value="Unassembled WGS sequence"/>
</dbReference>
<evidence type="ECO:0000313" key="1">
    <source>
        <dbReference type="EMBL" id="BDR91800.1"/>
    </source>
</evidence>
<evidence type="ECO:0000313" key="3">
    <source>
        <dbReference type="Proteomes" id="UP000657075"/>
    </source>
</evidence>
<dbReference type="RefSeq" id="WP_229709686.1">
    <property type="nucleotide sequence ID" value="NZ_AP026830.1"/>
</dbReference>
<dbReference type="EMBL" id="BMNM01000001">
    <property type="protein sequence ID" value="GGI70294.1"/>
    <property type="molecule type" value="Genomic_DNA"/>
</dbReference>
<evidence type="ECO:0000313" key="2">
    <source>
        <dbReference type="EMBL" id="GGI70294.1"/>
    </source>
</evidence>
<dbReference type="AlphaFoldDB" id="A0A830E0F0"/>
<organism evidence="2 3">
    <name type="scientific">Vulcanisaeta souniana JCM 11219</name>
    <dbReference type="NCBI Taxonomy" id="1293586"/>
    <lineage>
        <taxon>Archaea</taxon>
        <taxon>Thermoproteota</taxon>
        <taxon>Thermoprotei</taxon>
        <taxon>Thermoproteales</taxon>
        <taxon>Thermoproteaceae</taxon>
        <taxon>Vulcanisaeta</taxon>
    </lineage>
</organism>
<keyword evidence="4" id="KW-1185">Reference proteome</keyword>
<dbReference type="Proteomes" id="UP001060771">
    <property type="component" value="Chromosome"/>
</dbReference>
<reference evidence="2" key="2">
    <citation type="submission" date="2020-09" db="EMBL/GenBank/DDBJ databases">
        <authorList>
            <person name="Sun Q."/>
            <person name="Ohkuma M."/>
        </authorList>
    </citation>
    <scope>NUCLEOTIDE SEQUENCE</scope>
    <source>
        <strain evidence="2">JCM 11219</strain>
    </source>
</reference>
<gene>
    <name evidence="2" type="ORF">GCM10007112_04060</name>
    <name evidence="1" type="ORF">Vsou_08930</name>
</gene>
<reference evidence="1" key="4">
    <citation type="journal article" date="2023" name="Microbiol. Resour. Announc.">
        <title>Complete Genome Sequence of Vulcanisaeta souniana Strain IC-059, a Hyperthermophilic Archaeon Isolated from Hot Spring Water in Japan.</title>
        <authorList>
            <person name="Kato S."/>
            <person name="Itoh T."/>
            <person name="Wu L."/>
            <person name="Ma J."/>
            <person name="Ohkuma M."/>
        </authorList>
    </citation>
    <scope>NUCLEOTIDE SEQUENCE</scope>
    <source>
        <strain evidence="1">JCM 11219</strain>
    </source>
</reference>
<evidence type="ECO:0000313" key="4">
    <source>
        <dbReference type="Proteomes" id="UP001060771"/>
    </source>
</evidence>
<dbReference type="EMBL" id="AP026830">
    <property type="protein sequence ID" value="BDR91800.1"/>
    <property type="molecule type" value="Genomic_DNA"/>
</dbReference>
<accession>A0A830E0F0</accession>